<dbReference type="Pfam" id="PF07914">
    <property type="entry name" value="DUF1679"/>
    <property type="match status" value="1"/>
</dbReference>
<accession>A0A0B1RRX2</accession>
<proteinExistence type="predicted"/>
<dbReference type="Gene3D" id="3.90.1200.10">
    <property type="match status" value="1"/>
</dbReference>
<dbReference type="EMBL" id="KN612380">
    <property type="protein sequence ID" value="KHJ75808.1"/>
    <property type="molecule type" value="Genomic_DNA"/>
</dbReference>
<dbReference type="PANTHER" id="PTHR23020:SF20">
    <property type="entry name" value="CHK KINASE-LIKE DOMAIN-CONTAINING PROTEIN"/>
    <property type="match status" value="1"/>
</dbReference>
<dbReference type="InterPro" id="IPR015897">
    <property type="entry name" value="CHK_kinase-like"/>
</dbReference>
<gene>
    <name evidence="2" type="ORF">OESDEN_24575</name>
</gene>
<dbReference type="PANTHER" id="PTHR23020">
    <property type="entry name" value="UNCHARACTERIZED NUCLEAR HORMONE RECEPTOR-RELATED"/>
    <property type="match status" value="1"/>
</dbReference>
<name>A0A0B1RRX2_OESDE</name>
<evidence type="ECO:0000259" key="1">
    <source>
        <dbReference type="SMART" id="SM00587"/>
    </source>
</evidence>
<protein>
    <recommendedName>
        <fullName evidence="1">CHK kinase-like domain-containing protein</fullName>
    </recommendedName>
</protein>
<evidence type="ECO:0000313" key="2">
    <source>
        <dbReference type="EMBL" id="KHJ75808.1"/>
    </source>
</evidence>
<sequence>MKRDSSGWIEVIDEYTSGRRPSVLVHGDLWAPNILWKDDLTIAGIVDWQLAHLGSPVEDLLHVLSTCASVNSRRNLLHPLLDYCYDIMKKQLGADNMPFSREHLNKRGREISKM</sequence>
<dbReference type="InterPro" id="IPR052961">
    <property type="entry name" value="Oxido-Kinase-like_Enzymes"/>
</dbReference>
<dbReference type="SMART" id="SM00587">
    <property type="entry name" value="CHK"/>
    <property type="match status" value="1"/>
</dbReference>
<reference evidence="2 3" key="1">
    <citation type="submission" date="2014-03" db="EMBL/GenBank/DDBJ databases">
        <title>Draft genome of the hookworm Oesophagostomum dentatum.</title>
        <authorList>
            <person name="Mitreva M."/>
        </authorList>
    </citation>
    <scope>NUCLEOTIDE SEQUENCE [LARGE SCALE GENOMIC DNA]</scope>
    <source>
        <strain evidence="2 3">OD-Hann</strain>
    </source>
</reference>
<dbReference type="Proteomes" id="UP000053660">
    <property type="component" value="Unassembled WGS sequence"/>
</dbReference>
<dbReference type="SUPFAM" id="SSF56112">
    <property type="entry name" value="Protein kinase-like (PK-like)"/>
    <property type="match status" value="1"/>
</dbReference>
<feature type="domain" description="CHK kinase-like" evidence="1">
    <location>
        <begin position="1"/>
        <end position="94"/>
    </location>
</feature>
<dbReference type="OrthoDB" id="5873804at2759"/>
<evidence type="ECO:0000313" key="3">
    <source>
        <dbReference type="Proteomes" id="UP000053660"/>
    </source>
</evidence>
<dbReference type="AlphaFoldDB" id="A0A0B1RRX2"/>
<keyword evidence="3" id="KW-1185">Reference proteome</keyword>
<organism evidence="2 3">
    <name type="scientific">Oesophagostomum dentatum</name>
    <name type="common">Nodular worm</name>
    <dbReference type="NCBI Taxonomy" id="61180"/>
    <lineage>
        <taxon>Eukaryota</taxon>
        <taxon>Metazoa</taxon>
        <taxon>Ecdysozoa</taxon>
        <taxon>Nematoda</taxon>
        <taxon>Chromadorea</taxon>
        <taxon>Rhabditida</taxon>
        <taxon>Rhabditina</taxon>
        <taxon>Rhabditomorpha</taxon>
        <taxon>Strongyloidea</taxon>
        <taxon>Strongylidae</taxon>
        <taxon>Oesophagostomum</taxon>
    </lineage>
</organism>
<dbReference type="InterPro" id="IPR011009">
    <property type="entry name" value="Kinase-like_dom_sf"/>
</dbReference>
<dbReference type="InterPro" id="IPR012877">
    <property type="entry name" value="Dhs-27"/>
</dbReference>